<dbReference type="Pfam" id="PF07221">
    <property type="entry name" value="GlcNAc_2-epim"/>
    <property type="match status" value="1"/>
</dbReference>
<name>A0A521AHG8_9BACT</name>
<evidence type="ECO:0000256" key="4">
    <source>
        <dbReference type="HAMAP-Rule" id="MF_00929"/>
    </source>
</evidence>
<organism evidence="5 6">
    <name type="scientific">Gracilimonas mengyeensis</name>
    <dbReference type="NCBI Taxonomy" id="1302730"/>
    <lineage>
        <taxon>Bacteria</taxon>
        <taxon>Pseudomonadati</taxon>
        <taxon>Balneolota</taxon>
        <taxon>Balneolia</taxon>
        <taxon>Balneolales</taxon>
        <taxon>Balneolaceae</taxon>
        <taxon>Gracilimonas</taxon>
    </lineage>
</organism>
<evidence type="ECO:0000256" key="2">
    <source>
        <dbReference type="ARBA" id="ARBA00008558"/>
    </source>
</evidence>
<proteinExistence type="inferred from homology"/>
<dbReference type="SUPFAM" id="SSF48208">
    <property type="entry name" value="Six-hairpin glycosidases"/>
    <property type="match status" value="1"/>
</dbReference>
<dbReference type="GO" id="GO:0047736">
    <property type="term" value="F:cellobiose epimerase activity"/>
    <property type="evidence" value="ECO:0007669"/>
    <property type="project" value="UniProtKB-UniRule"/>
</dbReference>
<keyword evidence="3 4" id="KW-0413">Isomerase</keyword>
<reference evidence="5 6" key="1">
    <citation type="submission" date="2017-05" db="EMBL/GenBank/DDBJ databases">
        <authorList>
            <person name="Varghese N."/>
            <person name="Submissions S."/>
        </authorList>
    </citation>
    <scope>NUCLEOTIDE SEQUENCE [LARGE SCALE GENOMIC DNA]</scope>
    <source>
        <strain evidence="5 6">DSM 21985</strain>
    </source>
</reference>
<dbReference type="Proteomes" id="UP000317557">
    <property type="component" value="Unassembled WGS sequence"/>
</dbReference>
<evidence type="ECO:0000256" key="1">
    <source>
        <dbReference type="ARBA" id="ARBA00001470"/>
    </source>
</evidence>
<dbReference type="InterPro" id="IPR010819">
    <property type="entry name" value="AGE/CE"/>
</dbReference>
<keyword evidence="6" id="KW-1185">Reference proteome</keyword>
<dbReference type="HAMAP" id="MF_00929">
    <property type="entry name" value="Cellobiose_2_epim"/>
    <property type="match status" value="1"/>
</dbReference>
<comment type="catalytic activity">
    <reaction evidence="1 4">
        <text>D-cellobiose = beta-D-glucosyl-(1-&gt;4)-D-mannopyranose</text>
        <dbReference type="Rhea" id="RHEA:23384"/>
        <dbReference type="ChEBI" id="CHEBI:17057"/>
        <dbReference type="ChEBI" id="CHEBI:47931"/>
        <dbReference type="EC" id="5.1.3.11"/>
    </reaction>
</comment>
<sequence>MEITVEQAIANLQEELKAELLSDIVPYWLNNTVDHKNGGFIGRITYDNEPVFDAGKGAILTARVLWTFSSIYRRIQKEEYRTMADHAYKYLTSKLWDEEYGGVYWMVTANGEPKDTRKHVYVQAFAIYALSEYYLAFHKEEALEQAKELYHLIEDKCTDSENGGYYESYTYAWQLMDDVRLSDKDINEPKSMNTHLHVLEAYTNLYRCWPDELVAERLSQLIDIFAGHIVNPERSSMHTFLGEDWEPRSDEISFGHDIEASWLLIEAAEVLGNYPRREEVKSISLSLAKAVMKDGLDQNGGLLNEADSSGITDDNKDWWPQAEAIVGFYNAWQLTGDPEFLAASCSVWDFIQKYVLDKKYGEWHEKVTRMGVPHKLDKVRSWKCPYHNSRAVLEILARSENSQNILSPSKLGELIQVNTTSKKEKS</sequence>
<dbReference type="InterPro" id="IPR008928">
    <property type="entry name" value="6-hairpin_glycosidase_sf"/>
</dbReference>
<comment type="function">
    <text evidence="4">Catalyzes the reversible epimerization of cellobiose to 4-O-beta-D-glucopyranosyl-D-mannose (Glc-Man).</text>
</comment>
<dbReference type="EMBL" id="FXTP01000001">
    <property type="protein sequence ID" value="SMO34223.1"/>
    <property type="molecule type" value="Genomic_DNA"/>
</dbReference>
<dbReference type="RefSeq" id="WP_142452671.1">
    <property type="nucleotide sequence ID" value="NZ_FXTP01000001.1"/>
</dbReference>
<accession>A0A521AHG8</accession>
<protein>
    <recommendedName>
        <fullName evidence="4">Cellobiose 2-epimerase</fullName>
        <shortName evidence="4">CE</shortName>
        <ecNumber evidence="4">5.1.3.11</ecNumber>
    </recommendedName>
</protein>
<evidence type="ECO:0000256" key="3">
    <source>
        <dbReference type="ARBA" id="ARBA00023235"/>
    </source>
</evidence>
<dbReference type="InterPro" id="IPR028584">
    <property type="entry name" value="Cellobiose_2_epim"/>
</dbReference>
<dbReference type="PANTHER" id="PTHR15108">
    <property type="entry name" value="N-ACYLGLUCOSAMINE-2-EPIMERASE"/>
    <property type="match status" value="1"/>
</dbReference>
<gene>
    <name evidence="5" type="ORF">SAMN06265219_101143</name>
</gene>
<dbReference type="InterPro" id="IPR012341">
    <property type="entry name" value="6hp_glycosidase-like_sf"/>
</dbReference>
<comment type="similarity">
    <text evidence="4">Belongs to the cellobiose 2-epimerase family.</text>
</comment>
<dbReference type="AlphaFoldDB" id="A0A521AHG8"/>
<dbReference type="Gene3D" id="1.50.10.10">
    <property type="match status" value="1"/>
</dbReference>
<evidence type="ECO:0000313" key="5">
    <source>
        <dbReference type="EMBL" id="SMO34223.1"/>
    </source>
</evidence>
<dbReference type="EC" id="5.1.3.11" evidence="4"/>
<comment type="similarity">
    <text evidence="2">Belongs to the N-acylglucosamine 2-epimerase family.</text>
</comment>
<dbReference type="OrthoDB" id="5141876at2"/>
<evidence type="ECO:0000313" key="6">
    <source>
        <dbReference type="Proteomes" id="UP000317557"/>
    </source>
</evidence>
<dbReference type="GO" id="GO:0005975">
    <property type="term" value="P:carbohydrate metabolic process"/>
    <property type="evidence" value="ECO:0007669"/>
    <property type="project" value="InterPro"/>
</dbReference>